<protein>
    <submittedName>
        <fullName evidence="1">Uncharacterized protein</fullName>
    </submittedName>
</protein>
<dbReference type="Proteomes" id="UP001057375">
    <property type="component" value="Unassembled WGS sequence"/>
</dbReference>
<sequence>MPDASTWDWNP</sequence>
<evidence type="ECO:0000313" key="2">
    <source>
        <dbReference type="Proteomes" id="UP001057375"/>
    </source>
</evidence>
<name>A0ABQ5KBZ6_9EUKA</name>
<dbReference type="EMBL" id="BQXS01008066">
    <property type="protein sequence ID" value="GKT28984.1"/>
    <property type="molecule type" value="Genomic_DNA"/>
</dbReference>
<feature type="non-terminal residue" evidence="1">
    <location>
        <position position="11"/>
    </location>
</feature>
<keyword evidence="2" id="KW-1185">Reference proteome</keyword>
<proteinExistence type="predicted"/>
<reference evidence="1" key="1">
    <citation type="submission" date="2022-03" db="EMBL/GenBank/DDBJ databases">
        <title>Draft genome sequence of Aduncisulcus paluster, a free-living microaerophilic Fornicata.</title>
        <authorList>
            <person name="Yuyama I."/>
            <person name="Kume K."/>
            <person name="Tamura T."/>
            <person name="Inagaki Y."/>
            <person name="Hashimoto T."/>
        </authorList>
    </citation>
    <scope>NUCLEOTIDE SEQUENCE</scope>
    <source>
        <strain evidence="1">NY0171</strain>
    </source>
</reference>
<organism evidence="1 2">
    <name type="scientific">Aduncisulcus paluster</name>
    <dbReference type="NCBI Taxonomy" id="2918883"/>
    <lineage>
        <taxon>Eukaryota</taxon>
        <taxon>Metamonada</taxon>
        <taxon>Carpediemonas-like organisms</taxon>
        <taxon>Aduncisulcus</taxon>
    </lineage>
</organism>
<comment type="caution">
    <text evidence="1">The sequence shown here is derived from an EMBL/GenBank/DDBJ whole genome shotgun (WGS) entry which is preliminary data.</text>
</comment>
<gene>
    <name evidence="1" type="ORF">ADUPG1_005109</name>
</gene>
<evidence type="ECO:0000313" key="1">
    <source>
        <dbReference type="EMBL" id="GKT28984.1"/>
    </source>
</evidence>
<accession>A0ABQ5KBZ6</accession>